<dbReference type="Gramene" id="mRNA:HanXRQr2_Chr05g0204161">
    <property type="protein sequence ID" value="CDS:HanXRQr2_Chr05g0204161.1"/>
    <property type="gene ID" value="HanXRQr2_Chr05g0204161"/>
</dbReference>
<dbReference type="EMBL" id="MNCJ02000320">
    <property type="protein sequence ID" value="KAF5805030.1"/>
    <property type="molecule type" value="Genomic_DNA"/>
</dbReference>
<reference evidence="1" key="3">
    <citation type="submission" date="2020-06" db="EMBL/GenBank/DDBJ databases">
        <title>Helianthus annuus Genome sequencing and assembly Release 2.</title>
        <authorList>
            <person name="Gouzy J."/>
            <person name="Langlade N."/>
            <person name="Munos S."/>
        </authorList>
    </citation>
    <scope>NUCLEOTIDE SEQUENCE</scope>
    <source>
        <tissue evidence="1">Leaves</tissue>
    </source>
</reference>
<evidence type="ECO:0000313" key="3">
    <source>
        <dbReference type="Proteomes" id="UP000215914"/>
    </source>
</evidence>
<keyword evidence="3" id="KW-1185">Reference proteome</keyword>
<evidence type="ECO:0000313" key="1">
    <source>
        <dbReference type="EMBL" id="KAF5805030.1"/>
    </source>
</evidence>
<proteinExistence type="predicted"/>
<evidence type="ECO:0000313" key="2">
    <source>
        <dbReference type="EMBL" id="OTG24539.1"/>
    </source>
</evidence>
<dbReference type="AlphaFoldDB" id="A0A251UNA9"/>
<gene>
    <name evidence="2" type="ORF">HannXRQ_Chr05g0137861</name>
    <name evidence="1" type="ORF">HanXRQr2_Chr05g0204161</name>
</gene>
<dbReference type="Proteomes" id="UP000215914">
    <property type="component" value="Chromosome 5"/>
</dbReference>
<organism evidence="2 3">
    <name type="scientific">Helianthus annuus</name>
    <name type="common">Common sunflower</name>
    <dbReference type="NCBI Taxonomy" id="4232"/>
    <lineage>
        <taxon>Eukaryota</taxon>
        <taxon>Viridiplantae</taxon>
        <taxon>Streptophyta</taxon>
        <taxon>Embryophyta</taxon>
        <taxon>Tracheophyta</taxon>
        <taxon>Spermatophyta</taxon>
        <taxon>Magnoliopsida</taxon>
        <taxon>eudicotyledons</taxon>
        <taxon>Gunneridae</taxon>
        <taxon>Pentapetalae</taxon>
        <taxon>asterids</taxon>
        <taxon>campanulids</taxon>
        <taxon>Asterales</taxon>
        <taxon>Asteraceae</taxon>
        <taxon>Asteroideae</taxon>
        <taxon>Heliantheae alliance</taxon>
        <taxon>Heliantheae</taxon>
        <taxon>Helianthus</taxon>
    </lineage>
</organism>
<dbReference type="EMBL" id="CM007894">
    <property type="protein sequence ID" value="OTG24539.1"/>
    <property type="molecule type" value="Genomic_DNA"/>
</dbReference>
<reference evidence="2" key="2">
    <citation type="submission" date="2017-02" db="EMBL/GenBank/DDBJ databases">
        <title>Sunflower complete genome.</title>
        <authorList>
            <person name="Langlade N."/>
            <person name="Munos S."/>
        </authorList>
    </citation>
    <scope>NUCLEOTIDE SEQUENCE [LARGE SCALE GENOMIC DNA]</scope>
    <source>
        <tissue evidence="2">Leaves</tissue>
    </source>
</reference>
<reference evidence="1 3" key="1">
    <citation type="journal article" date="2017" name="Nature">
        <title>The sunflower genome provides insights into oil metabolism, flowering and Asterid evolution.</title>
        <authorList>
            <person name="Badouin H."/>
            <person name="Gouzy J."/>
            <person name="Grassa C.J."/>
            <person name="Murat F."/>
            <person name="Staton S.E."/>
            <person name="Cottret L."/>
            <person name="Lelandais-Briere C."/>
            <person name="Owens G.L."/>
            <person name="Carrere S."/>
            <person name="Mayjonade B."/>
            <person name="Legrand L."/>
            <person name="Gill N."/>
            <person name="Kane N.C."/>
            <person name="Bowers J.E."/>
            <person name="Hubner S."/>
            <person name="Bellec A."/>
            <person name="Berard A."/>
            <person name="Berges H."/>
            <person name="Blanchet N."/>
            <person name="Boniface M.C."/>
            <person name="Brunel D."/>
            <person name="Catrice O."/>
            <person name="Chaidir N."/>
            <person name="Claudel C."/>
            <person name="Donnadieu C."/>
            <person name="Faraut T."/>
            <person name="Fievet G."/>
            <person name="Helmstetter N."/>
            <person name="King M."/>
            <person name="Knapp S.J."/>
            <person name="Lai Z."/>
            <person name="Le Paslier M.C."/>
            <person name="Lippi Y."/>
            <person name="Lorenzon L."/>
            <person name="Mandel J.R."/>
            <person name="Marage G."/>
            <person name="Marchand G."/>
            <person name="Marquand E."/>
            <person name="Bret-Mestries E."/>
            <person name="Morien E."/>
            <person name="Nambeesan S."/>
            <person name="Nguyen T."/>
            <person name="Pegot-Espagnet P."/>
            <person name="Pouilly N."/>
            <person name="Raftis F."/>
            <person name="Sallet E."/>
            <person name="Schiex T."/>
            <person name="Thomas J."/>
            <person name="Vandecasteele C."/>
            <person name="Vares D."/>
            <person name="Vear F."/>
            <person name="Vautrin S."/>
            <person name="Crespi M."/>
            <person name="Mangin B."/>
            <person name="Burke J.M."/>
            <person name="Salse J."/>
            <person name="Munos S."/>
            <person name="Vincourt P."/>
            <person name="Rieseberg L.H."/>
            <person name="Langlade N.B."/>
        </authorList>
    </citation>
    <scope>NUCLEOTIDE SEQUENCE [LARGE SCALE GENOMIC DNA]</scope>
    <source>
        <strain evidence="3">cv. SF193</strain>
        <tissue evidence="1">Leaves</tissue>
    </source>
</reference>
<accession>A0A251UNA9</accession>
<name>A0A251UNA9_HELAN</name>
<sequence>MAVSTTNSYYYISEPQNSISYVPQDLKIFVLNIEPNKCRYSGHSDQVSLFDVNSN</sequence>
<dbReference type="InParanoid" id="A0A251UNA9"/>
<protein>
    <submittedName>
        <fullName evidence="2">Uncharacterized protein</fullName>
    </submittedName>
</protein>